<proteinExistence type="predicted"/>
<gene>
    <name evidence="1" type="ORF">ACFOHJ_18405</name>
</gene>
<dbReference type="SUPFAM" id="SSF47598">
    <property type="entry name" value="Ribbon-helix-helix"/>
    <property type="match status" value="1"/>
</dbReference>
<dbReference type="Gene3D" id="1.10.1220.10">
    <property type="entry name" value="Met repressor-like"/>
    <property type="match status" value="1"/>
</dbReference>
<keyword evidence="2" id="KW-1185">Reference proteome</keyword>
<comment type="caution">
    <text evidence="1">The sequence shown here is derived from an EMBL/GenBank/DDBJ whole genome shotgun (WGS) entry which is preliminary data.</text>
</comment>
<name>A0ABV7KGB1_9HYPH</name>
<protein>
    <recommendedName>
        <fullName evidence="3">Arc family DNA-binding protein</fullName>
    </recommendedName>
</protein>
<dbReference type="RefSeq" id="WP_378223160.1">
    <property type="nucleotide sequence ID" value="NZ_JBHRTK010000019.1"/>
</dbReference>
<accession>A0ABV7KGB1</accession>
<evidence type="ECO:0008006" key="3">
    <source>
        <dbReference type="Google" id="ProtNLM"/>
    </source>
</evidence>
<reference evidence="2" key="1">
    <citation type="journal article" date="2019" name="Int. J. Syst. Evol. Microbiol.">
        <title>The Global Catalogue of Microorganisms (GCM) 10K type strain sequencing project: providing services to taxonomists for standard genome sequencing and annotation.</title>
        <authorList>
            <consortium name="The Broad Institute Genomics Platform"/>
            <consortium name="The Broad Institute Genome Sequencing Center for Infectious Disease"/>
            <person name="Wu L."/>
            <person name="Ma J."/>
        </authorList>
    </citation>
    <scope>NUCLEOTIDE SEQUENCE [LARGE SCALE GENOMIC DNA]</scope>
    <source>
        <strain evidence="2">KCTC 52165</strain>
    </source>
</reference>
<dbReference type="EMBL" id="JBHRTK010000019">
    <property type="protein sequence ID" value="MFC3208199.1"/>
    <property type="molecule type" value="Genomic_DNA"/>
</dbReference>
<dbReference type="Proteomes" id="UP001595583">
    <property type="component" value="Unassembled WGS sequence"/>
</dbReference>
<dbReference type="InterPro" id="IPR010985">
    <property type="entry name" value="Ribbon_hlx_hlx"/>
</dbReference>
<organism evidence="1 2">
    <name type="scientific">Aquamicrobium soli</name>
    <dbReference type="NCBI Taxonomy" id="1811518"/>
    <lineage>
        <taxon>Bacteria</taxon>
        <taxon>Pseudomonadati</taxon>
        <taxon>Pseudomonadota</taxon>
        <taxon>Alphaproteobacteria</taxon>
        <taxon>Hyphomicrobiales</taxon>
        <taxon>Phyllobacteriaceae</taxon>
        <taxon>Aquamicrobium</taxon>
    </lineage>
</organism>
<dbReference type="InterPro" id="IPR013321">
    <property type="entry name" value="Arc_rbn_hlx_hlx"/>
</dbReference>
<sequence length="63" mass="7034">MRIEETRMTVRLPADAMRFLEQEAKADFTSKNAQIVRAIRAAMKAKGSAEVAPSPSHVTHQPR</sequence>
<evidence type="ECO:0000313" key="1">
    <source>
        <dbReference type="EMBL" id="MFC3208199.1"/>
    </source>
</evidence>
<evidence type="ECO:0000313" key="2">
    <source>
        <dbReference type="Proteomes" id="UP001595583"/>
    </source>
</evidence>